<dbReference type="EnsemblPlants" id="ONIVA04G21380.1">
    <property type="protein sequence ID" value="ONIVA04G21380.1"/>
    <property type="gene ID" value="ONIVA04G21380"/>
</dbReference>
<reference evidence="2" key="2">
    <citation type="submission" date="2018-04" db="EMBL/GenBank/DDBJ databases">
        <title>OnivRS2 (Oryza nivara Reference Sequence Version 2).</title>
        <authorList>
            <person name="Zhang J."/>
            <person name="Kudrna D."/>
            <person name="Lee S."/>
            <person name="Talag J."/>
            <person name="Rajasekar S."/>
            <person name="Welchert J."/>
            <person name="Hsing Y.-I."/>
            <person name="Wing R.A."/>
        </authorList>
    </citation>
    <scope>NUCLEOTIDE SEQUENCE [LARGE SCALE GENOMIC DNA]</scope>
    <source>
        <strain evidence="2">SL10</strain>
    </source>
</reference>
<dbReference type="SUPFAM" id="SSF48371">
    <property type="entry name" value="ARM repeat"/>
    <property type="match status" value="1"/>
</dbReference>
<feature type="transmembrane region" description="Helical" evidence="1">
    <location>
        <begin position="182"/>
        <end position="200"/>
    </location>
</feature>
<dbReference type="AlphaFoldDB" id="A0A0E0H4T9"/>
<dbReference type="Proteomes" id="UP000006591">
    <property type="component" value="Chromosome 4"/>
</dbReference>
<dbReference type="InterPro" id="IPR016024">
    <property type="entry name" value="ARM-type_fold"/>
</dbReference>
<sequence length="585" mass="64988">MDANGAVAVDVLPDGQWDQERPELGMNRAVLLEVFFASAASGIGTIGFVWATVVLLGGFETDLNQVDFWFITVLSFFQAIRIFGGDWNADQKILFGLPLDALSQPKAKTCSFLLNCLNFASFYTPKLGCLLFSGKLVCIFSAFLVRLLKFVVILGTLILSVTRLVLGNVAPRAEYANLKSALSLYYGLSIVQAVVSYMAFSYSHAQPDLVQDIREKYKFAANDVEDEPFVLYYTHVKKICKAGRITETINMTLPAFAVGSLGSNEQQARVAAIKILQYLVQSQDYKEQTLSTIRDSFDAAELFRMIALTSQDKMSREAREGATSIMVELAGNIHISGIPCATQSICSLLQTSGRLDGMKILEQISTKSCNLADISSSDELMSKITEFTEPKTSRDDIQMAEKALLVLTRLAGQIGEQGSMMRQVILRNVFLLSNIREMLEGAEEMQKRAVEIVNCFALDSESRNHGAITKILTLLLNIFHDAANNEFRLAAGKAIARLTIESRVNCNAILREDNFQKLRSALSNVHETAHVVIASNILKNLCENCEAQHGQYDALLEFVRAHMVNVSIRRDHFILNFICLLLLFY</sequence>
<dbReference type="PANTHER" id="PTHR33115">
    <property type="entry name" value="ARM REPEAT SUPERFAMILY PROTEIN"/>
    <property type="match status" value="1"/>
</dbReference>
<feature type="transmembrane region" description="Helical" evidence="1">
    <location>
        <begin position="150"/>
        <end position="170"/>
    </location>
</feature>
<keyword evidence="3" id="KW-1185">Reference proteome</keyword>
<dbReference type="InterPro" id="IPR011989">
    <property type="entry name" value="ARM-like"/>
</dbReference>
<keyword evidence="1" id="KW-1133">Transmembrane helix</keyword>
<organism evidence="2">
    <name type="scientific">Oryza nivara</name>
    <name type="common">Indian wild rice</name>
    <name type="synonym">Oryza sativa f. spontanea</name>
    <dbReference type="NCBI Taxonomy" id="4536"/>
    <lineage>
        <taxon>Eukaryota</taxon>
        <taxon>Viridiplantae</taxon>
        <taxon>Streptophyta</taxon>
        <taxon>Embryophyta</taxon>
        <taxon>Tracheophyta</taxon>
        <taxon>Spermatophyta</taxon>
        <taxon>Magnoliopsida</taxon>
        <taxon>Liliopsida</taxon>
        <taxon>Poales</taxon>
        <taxon>Poaceae</taxon>
        <taxon>BOP clade</taxon>
        <taxon>Oryzoideae</taxon>
        <taxon>Oryzeae</taxon>
        <taxon>Oryzinae</taxon>
        <taxon>Oryza</taxon>
    </lineage>
</organism>
<dbReference type="Gene3D" id="1.25.10.10">
    <property type="entry name" value="Leucine-rich Repeat Variant"/>
    <property type="match status" value="1"/>
</dbReference>
<feature type="transmembrane region" description="Helical" evidence="1">
    <location>
        <begin position="68"/>
        <end position="84"/>
    </location>
</feature>
<evidence type="ECO:0000313" key="3">
    <source>
        <dbReference type="Proteomes" id="UP000006591"/>
    </source>
</evidence>
<dbReference type="STRING" id="4536.A0A0E0H4T9"/>
<name>A0A0E0H4T9_ORYNI</name>
<keyword evidence="1" id="KW-0472">Membrane</keyword>
<feature type="transmembrane region" description="Helical" evidence="1">
    <location>
        <begin position="30"/>
        <end position="56"/>
    </location>
</feature>
<evidence type="ECO:0000313" key="2">
    <source>
        <dbReference type="EnsemblPlants" id="ONIVA04G21380.1"/>
    </source>
</evidence>
<dbReference type="HOGENOM" id="CLU_006857_2_1_1"/>
<dbReference type="OMA" id="ENCEAQH"/>
<dbReference type="eggNOG" id="ENOG502QRQI">
    <property type="taxonomic scope" value="Eukaryota"/>
</dbReference>
<reference evidence="2" key="1">
    <citation type="submission" date="2015-04" db="UniProtKB">
        <authorList>
            <consortium name="EnsemblPlants"/>
        </authorList>
    </citation>
    <scope>IDENTIFICATION</scope>
    <source>
        <strain evidence="2">SL10</strain>
    </source>
</reference>
<keyword evidence="1" id="KW-0812">Transmembrane</keyword>
<proteinExistence type="predicted"/>
<dbReference type="PANTHER" id="PTHR33115:SF50">
    <property type="entry name" value="ARM REPEAT SUPERFAMILY PROTEIN"/>
    <property type="match status" value="1"/>
</dbReference>
<evidence type="ECO:0000256" key="1">
    <source>
        <dbReference type="SAM" id="Phobius"/>
    </source>
</evidence>
<accession>A0A0E0H4T9</accession>
<protein>
    <submittedName>
        <fullName evidence="2">Uncharacterized protein</fullName>
    </submittedName>
</protein>
<dbReference type="Gramene" id="ONIVA04G21380.1">
    <property type="protein sequence ID" value="ONIVA04G21380.1"/>
    <property type="gene ID" value="ONIVA04G21380"/>
</dbReference>